<dbReference type="OrthoDB" id="10014897at2759"/>
<dbReference type="AlphaFoldDB" id="A0A4C1YHV1"/>
<proteinExistence type="predicted"/>
<feature type="domain" description="C2H2-type" evidence="3">
    <location>
        <begin position="127"/>
        <end position="149"/>
    </location>
</feature>
<keyword evidence="1" id="KW-0479">Metal-binding</keyword>
<reference evidence="4 5" key="1">
    <citation type="journal article" date="2019" name="Commun. Biol.">
        <title>The bagworm genome reveals a unique fibroin gene that provides high tensile strength.</title>
        <authorList>
            <person name="Kono N."/>
            <person name="Nakamura H."/>
            <person name="Ohtoshi R."/>
            <person name="Tomita M."/>
            <person name="Numata K."/>
            <person name="Arakawa K."/>
        </authorList>
    </citation>
    <scope>NUCLEOTIDE SEQUENCE [LARGE SCALE GENOMIC DNA]</scope>
</reference>
<dbReference type="EMBL" id="BGZK01001257">
    <property type="protein sequence ID" value="GBP75668.1"/>
    <property type="molecule type" value="Genomic_DNA"/>
</dbReference>
<keyword evidence="1" id="KW-0862">Zinc</keyword>
<evidence type="ECO:0000256" key="2">
    <source>
        <dbReference type="SAM" id="MobiDB-lite"/>
    </source>
</evidence>
<evidence type="ECO:0000259" key="3">
    <source>
        <dbReference type="PROSITE" id="PS50157"/>
    </source>
</evidence>
<comment type="caution">
    <text evidence="4">The sequence shown here is derived from an EMBL/GenBank/DDBJ whole genome shotgun (WGS) entry which is preliminary data.</text>
</comment>
<organism evidence="4 5">
    <name type="scientific">Eumeta variegata</name>
    <name type="common">Bagworm moth</name>
    <name type="synonym">Eumeta japonica</name>
    <dbReference type="NCBI Taxonomy" id="151549"/>
    <lineage>
        <taxon>Eukaryota</taxon>
        <taxon>Metazoa</taxon>
        <taxon>Ecdysozoa</taxon>
        <taxon>Arthropoda</taxon>
        <taxon>Hexapoda</taxon>
        <taxon>Insecta</taxon>
        <taxon>Pterygota</taxon>
        <taxon>Neoptera</taxon>
        <taxon>Endopterygota</taxon>
        <taxon>Lepidoptera</taxon>
        <taxon>Glossata</taxon>
        <taxon>Ditrysia</taxon>
        <taxon>Tineoidea</taxon>
        <taxon>Psychidae</taxon>
        <taxon>Oiketicinae</taxon>
        <taxon>Eumeta</taxon>
    </lineage>
</organism>
<sequence length="173" mass="18430">MVRCSARVRSARERARAFQRSLLIIWADAARHCGPFNLFIFHATPEIAHRNSTGYNGSLRKVGQTDGVVEGRTCGIKALGSADSTAGSSWASSPPGASPSPASTPTDAGDADAEPPFTLGATEHTPYQCQFCDKAFPRLSYLKKHEQRVVLCSMANVSCHSVGGWGSGSFLIT</sequence>
<keyword evidence="5" id="KW-1185">Reference proteome</keyword>
<evidence type="ECO:0000313" key="4">
    <source>
        <dbReference type="EMBL" id="GBP75668.1"/>
    </source>
</evidence>
<accession>A0A4C1YHV1</accession>
<feature type="compositionally biased region" description="Low complexity" evidence="2">
    <location>
        <begin position="81"/>
        <end position="108"/>
    </location>
</feature>
<dbReference type="PROSITE" id="PS50157">
    <property type="entry name" value="ZINC_FINGER_C2H2_2"/>
    <property type="match status" value="1"/>
</dbReference>
<name>A0A4C1YHV1_EUMVA</name>
<dbReference type="InterPro" id="IPR036236">
    <property type="entry name" value="Znf_C2H2_sf"/>
</dbReference>
<protein>
    <recommendedName>
        <fullName evidence="3">C2H2-type domain-containing protein</fullName>
    </recommendedName>
</protein>
<evidence type="ECO:0000313" key="5">
    <source>
        <dbReference type="Proteomes" id="UP000299102"/>
    </source>
</evidence>
<feature type="region of interest" description="Disordered" evidence="2">
    <location>
        <begin position="81"/>
        <end position="119"/>
    </location>
</feature>
<dbReference type="GO" id="GO:0008270">
    <property type="term" value="F:zinc ion binding"/>
    <property type="evidence" value="ECO:0007669"/>
    <property type="project" value="UniProtKB-KW"/>
</dbReference>
<evidence type="ECO:0000256" key="1">
    <source>
        <dbReference type="PROSITE-ProRule" id="PRU00042"/>
    </source>
</evidence>
<dbReference type="Proteomes" id="UP000299102">
    <property type="component" value="Unassembled WGS sequence"/>
</dbReference>
<keyword evidence="1" id="KW-0863">Zinc-finger</keyword>
<dbReference type="SUPFAM" id="SSF57667">
    <property type="entry name" value="beta-beta-alpha zinc fingers"/>
    <property type="match status" value="1"/>
</dbReference>
<dbReference type="STRING" id="151549.A0A4C1YHV1"/>
<dbReference type="InterPro" id="IPR013087">
    <property type="entry name" value="Znf_C2H2_type"/>
</dbReference>
<gene>
    <name evidence="4" type="ORF">EVAR_55882_1</name>
</gene>
<dbReference type="Gene3D" id="3.30.160.60">
    <property type="entry name" value="Classic Zinc Finger"/>
    <property type="match status" value="1"/>
</dbReference>